<evidence type="ECO:0000256" key="3">
    <source>
        <dbReference type="ARBA" id="ARBA00022475"/>
    </source>
</evidence>
<feature type="transmembrane region" description="Helical" evidence="8">
    <location>
        <begin position="230"/>
        <end position="249"/>
    </location>
</feature>
<dbReference type="Proteomes" id="UP001597120">
    <property type="component" value="Unassembled WGS sequence"/>
</dbReference>
<dbReference type="PANTHER" id="PTHR23501">
    <property type="entry name" value="MAJOR FACILITATOR SUPERFAMILY"/>
    <property type="match status" value="1"/>
</dbReference>
<evidence type="ECO:0000313" key="10">
    <source>
        <dbReference type="EMBL" id="MFD0868945.1"/>
    </source>
</evidence>
<feature type="transmembrane region" description="Helical" evidence="8">
    <location>
        <begin position="12"/>
        <end position="34"/>
    </location>
</feature>
<keyword evidence="11" id="KW-1185">Reference proteome</keyword>
<feature type="transmembrane region" description="Helical" evidence="8">
    <location>
        <begin position="165"/>
        <end position="186"/>
    </location>
</feature>
<dbReference type="RefSeq" id="WP_379287135.1">
    <property type="nucleotide sequence ID" value="NZ_JBHTIU010000027.1"/>
</dbReference>
<feature type="transmembrane region" description="Helical" evidence="8">
    <location>
        <begin position="491"/>
        <end position="517"/>
    </location>
</feature>
<evidence type="ECO:0000256" key="5">
    <source>
        <dbReference type="ARBA" id="ARBA00022989"/>
    </source>
</evidence>
<reference evidence="11" key="1">
    <citation type="journal article" date="2019" name="Int. J. Syst. Evol. Microbiol.">
        <title>The Global Catalogue of Microorganisms (GCM) 10K type strain sequencing project: providing services to taxonomists for standard genome sequencing and annotation.</title>
        <authorList>
            <consortium name="The Broad Institute Genomics Platform"/>
            <consortium name="The Broad Institute Genome Sequencing Center for Infectious Disease"/>
            <person name="Wu L."/>
            <person name="Ma J."/>
        </authorList>
    </citation>
    <scope>NUCLEOTIDE SEQUENCE [LARGE SCALE GENOMIC DNA]</scope>
    <source>
        <strain evidence="11">CCUG 57263</strain>
    </source>
</reference>
<evidence type="ECO:0000256" key="7">
    <source>
        <dbReference type="SAM" id="MobiDB-lite"/>
    </source>
</evidence>
<organism evidence="10 11">
    <name type="scientific">Paenibacillus residui</name>
    <dbReference type="NCBI Taxonomy" id="629724"/>
    <lineage>
        <taxon>Bacteria</taxon>
        <taxon>Bacillati</taxon>
        <taxon>Bacillota</taxon>
        <taxon>Bacilli</taxon>
        <taxon>Bacillales</taxon>
        <taxon>Paenibacillaceae</taxon>
        <taxon>Paenibacillus</taxon>
    </lineage>
</organism>
<evidence type="ECO:0000259" key="9">
    <source>
        <dbReference type="PROSITE" id="PS50850"/>
    </source>
</evidence>
<feature type="transmembrane region" description="Helical" evidence="8">
    <location>
        <begin position="270"/>
        <end position="291"/>
    </location>
</feature>
<dbReference type="SUPFAM" id="SSF103473">
    <property type="entry name" value="MFS general substrate transporter"/>
    <property type="match status" value="1"/>
</dbReference>
<dbReference type="PROSITE" id="PS50850">
    <property type="entry name" value="MFS"/>
    <property type="match status" value="1"/>
</dbReference>
<keyword evidence="3" id="KW-1003">Cell membrane</keyword>
<feature type="transmembrane region" description="Helical" evidence="8">
    <location>
        <begin position="359"/>
        <end position="382"/>
    </location>
</feature>
<dbReference type="PRINTS" id="PR01036">
    <property type="entry name" value="TCRTETB"/>
</dbReference>
<feature type="transmembrane region" description="Helical" evidence="8">
    <location>
        <begin position="402"/>
        <end position="420"/>
    </location>
</feature>
<dbReference type="PROSITE" id="PS00216">
    <property type="entry name" value="SUGAR_TRANSPORT_1"/>
    <property type="match status" value="1"/>
</dbReference>
<dbReference type="InterPro" id="IPR036259">
    <property type="entry name" value="MFS_trans_sf"/>
</dbReference>
<evidence type="ECO:0000256" key="8">
    <source>
        <dbReference type="SAM" id="Phobius"/>
    </source>
</evidence>
<dbReference type="EMBL" id="JBHTIU010000027">
    <property type="protein sequence ID" value="MFD0868945.1"/>
    <property type="molecule type" value="Genomic_DNA"/>
</dbReference>
<evidence type="ECO:0000256" key="6">
    <source>
        <dbReference type="ARBA" id="ARBA00023136"/>
    </source>
</evidence>
<dbReference type="InterPro" id="IPR004638">
    <property type="entry name" value="EmrB-like"/>
</dbReference>
<dbReference type="InterPro" id="IPR020846">
    <property type="entry name" value="MFS_dom"/>
</dbReference>
<feature type="domain" description="Major facilitator superfamily (MFS) profile" evidence="9">
    <location>
        <begin position="12"/>
        <end position="521"/>
    </location>
</feature>
<evidence type="ECO:0000256" key="4">
    <source>
        <dbReference type="ARBA" id="ARBA00022692"/>
    </source>
</evidence>
<gene>
    <name evidence="10" type="ORF">ACFQ03_07270</name>
</gene>
<dbReference type="InterPro" id="IPR005829">
    <property type="entry name" value="Sugar_transporter_CS"/>
</dbReference>
<dbReference type="Pfam" id="PF07690">
    <property type="entry name" value="MFS_1"/>
    <property type="match status" value="1"/>
</dbReference>
<dbReference type="PANTHER" id="PTHR23501:SF197">
    <property type="entry name" value="COMD"/>
    <property type="match status" value="1"/>
</dbReference>
<feature type="transmembrane region" description="Helical" evidence="8">
    <location>
        <begin position="135"/>
        <end position="153"/>
    </location>
</feature>
<evidence type="ECO:0000256" key="2">
    <source>
        <dbReference type="ARBA" id="ARBA00022448"/>
    </source>
</evidence>
<keyword evidence="4 8" id="KW-0812">Transmembrane</keyword>
<feature type="transmembrane region" description="Helical" evidence="8">
    <location>
        <begin position="46"/>
        <end position="65"/>
    </location>
</feature>
<feature type="transmembrane region" description="Helical" evidence="8">
    <location>
        <begin position="101"/>
        <end position="123"/>
    </location>
</feature>
<feature type="transmembrane region" description="Helical" evidence="8">
    <location>
        <begin position="77"/>
        <end position="95"/>
    </location>
</feature>
<dbReference type="Gene3D" id="1.20.1720.10">
    <property type="entry name" value="Multidrug resistance protein D"/>
    <property type="match status" value="1"/>
</dbReference>
<accession>A0ABW3D727</accession>
<feature type="transmembrane region" description="Helical" evidence="8">
    <location>
        <begin position="303"/>
        <end position="322"/>
    </location>
</feature>
<feature type="region of interest" description="Disordered" evidence="7">
    <location>
        <begin position="525"/>
        <end position="550"/>
    </location>
</feature>
<keyword evidence="2" id="KW-0813">Transport</keyword>
<dbReference type="NCBIfam" id="TIGR00711">
    <property type="entry name" value="efflux_EmrB"/>
    <property type="match status" value="1"/>
</dbReference>
<evidence type="ECO:0000256" key="1">
    <source>
        <dbReference type="ARBA" id="ARBA00004651"/>
    </source>
</evidence>
<dbReference type="InterPro" id="IPR011701">
    <property type="entry name" value="MFS"/>
</dbReference>
<proteinExistence type="predicted"/>
<keyword evidence="6 8" id="KW-0472">Membrane</keyword>
<dbReference type="Gene3D" id="1.20.1250.20">
    <property type="entry name" value="MFS general substrate transporter like domains"/>
    <property type="match status" value="1"/>
</dbReference>
<feature type="transmembrane region" description="Helical" evidence="8">
    <location>
        <begin position="198"/>
        <end position="218"/>
    </location>
</feature>
<feature type="transmembrane region" description="Helical" evidence="8">
    <location>
        <begin position="334"/>
        <end position="353"/>
    </location>
</feature>
<comment type="subcellular location">
    <subcellularLocation>
        <location evidence="1">Cell membrane</location>
        <topology evidence="1">Multi-pass membrane protein</topology>
    </subcellularLocation>
</comment>
<name>A0ABW3D727_9BACL</name>
<comment type="caution">
    <text evidence="10">The sequence shown here is derived from an EMBL/GenBank/DDBJ whole genome shotgun (WGS) entry which is preliminary data.</text>
</comment>
<protein>
    <submittedName>
        <fullName evidence="10">MDR family MFS transporter</fullName>
    </submittedName>
</protein>
<evidence type="ECO:0000313" key="11">
    <source>
        <dbReference type="Proteomes" id="UP001597120"/>
    </source>
</evidence>
<keyword evidence="5 8" id="KW-1133">Transmembrane helix</keyword>
<dbReference type="CDD" id="cd17502">
    <property type="entry name" value="MFS_Azr1_MDR_like"/>
    <property type="match status" value="1"/>
</dbReference>
<sequence>MEHLSNKRKVSIMIAIMAAMFFSAINQTIIGVAMPRIIAKLGGMDYYTWAITIYLLTSTVATVLVGKLSDIYGRKPFVLVGIGVFMLGAFLSGFSKDIIQLIIYRGIQGVGAGIIMSTAFTAVGDLYAPRERARWTGLMSGVFGLSSVLGPPLGGYIVDHLDWHWVFWLFLPLGIVAFIMIMTLFPKVERRPGESIDYLGSLFLTTTIVPLLLAFSWAGEGEGKYAWGSWQIIGLFAVTAVSLIIFLLVEMKAKSPVLPLSLFKNSVVTVSNLSGFVLNAGMMGAIIYVPFFVQGVKGISPTYSGYVTMPMSIAMIVTMGVVGQMIARTGKYKAKAIVGLIIMAAGMVLLHFMGVDTPIYITIIYMCILGFGLGISMPVFSLTVQNAVEPKQLGVATASSQLFRSLGGTIGIAVMGTIMGQRMTSKMTELFAPAAGTAQQVPMDPALAEQMQEFLNPQALLDQPKLEEFMSGLPVDMQALFNEFLEKVREALSYAVTSTFLAGAIVTVAAVVLTFFLKEIPLRSEKDAKPAAKEAAEGKRAGFSKPRTDS</sequence>